<gene>
    <name evidence="1" type="ORF">JKV55_07665</name>
</gene>
<sequence length="112" mass="11856">MLLSVIFIILVMAALMAGMATLSGQSSRQLVYEAQVLKARLVAEAALEQKVFELLGNIDHEDPIAPLLVSGCQGTAEVGQVISPTQKSVLATGECASPALTVIRHIEVEVIE</sequence>
<organism evidence="1 2">
    <name type="scientific">Zobellella iuensis</name>
    <dbReference type="NCBI Taxonomy" id="2803811"/>
    <lineage>
        <taxon>Bacteria</taxon>
        <taxon>Pseudomonadati</taxon>
        <taxon>Pseudomonadota</taxon>
        <taxon>Gammaproteobacteria</taxon>
        <taxon>Aeromonadales</taxon>
        <taxon>Aeromonadaceae</taxon>
        <taxon>Zobellella</taxon>
    </lineage>
</organism>
<keyword evidence="2" id="KW-1185">Reference proteome</keyword>
<dbReference type="Proteomes" id="UP000638570">
    <property type="component" value="Unassembled WGS sequence"/>
</dbReference>
<dbReference type="EMBL" id="JAERTZ010000018">
    <property type="protein sequence ID" value="MBL1377209.1"/>
    <property type="molecule type" value="Genomic_DNA"/>
</dbReference>
<reference evidence="2" key="1">
    <citation type="submission" date="2021-01" db="EMBL/GenBank/DDBJ databases">
        <title>Genome public.</title>
        <authorList>
            <person name="Liu C."/>
            <person name="Sun Q."/>
        </authorList>
    </citation>
    <scope>NUCLEOTIDE SEQUENCE [LARGE SCALE GENOMIC DNA]</scope>
    <source>
        <strain evidence="2">CGMCC 1.18722</strain>
    </source>
</reference>
<protein>
    <submittedName>
        <fullName evidence="1">Uncharacterized protein</fullName>
    </submittedName>
</protein>
<evidence type="ECO:0000313" key="2">
    <source>
        <dbReference type="Proteomes" id="UP000638570"/>
    </source>
</evidence>
<evidence type="ECO:0000313" key="1">
    <source>
        <dbReference type="EMBL" id="MBL1377209.1"/>
    </source>
</evidence>
<name>A0ABS1QQR2_9GAMM</name>
<proteinExistence type="predicted"/>
<comment type="caution">
    <text evidence="1">The sequence shown here is derived from an EMBL/GenBank/DDBJ whole genome shotgun (WGS) entry which is preliminary data.</text>
</comment>
<accession>A0ABS1QQR2</accession>